<dbReference type="RefSeq" id="WP_149071119.1">
    <property type="nucleotide sequence ID" value="NZ_VTHL01000010.1"/>
</dbReference>
<proteinExistence type="predicted"/>
<name>A0A5D6V297_9BACT</name>
<dbReference type="EMBL" id="VTHL01000010">
    <property type="protein sequence ID" value="TYZ09325.1"/>
    <property type="molecule type" value="Genomic_DNA"/>
</dbReference>
<accession>A0A5D6V297</accession>
<feature type="compositionally biased region" description="Low complexity" evidence="1">
    <location>
        <begin position="106"/>
        <end position="115"/>
    </location>
</feature>
<feature type="region of interest" description="Disordered" evidence="1">
    <location>
        <begin position="1"/>
        <end position="25"/>
    </location>
</feature>
<sequence length="124" mass="12889">MAKDKKASAGKKKQGKKSRKADGLLDDAAKSLKKFRKVTRHVGKLSPGQKLVGGIALVAAGLTYWAKKQAADEAATAALPGAQAAEAHLATLTETTPAPAPSLDWAAPEEAAAPARPRKPRKSK</sequence>
<reference evidence="2 3" key="1">
    <citation type="submission" date="2019-08" db="EMBL/GenBank/DDBJ databases">
        <authorList>
            <person name="Seo M.-J."/>
        </authorList>
    </citation>
    <scope>NUCLEOTIDE SEQUENCE [LARGE SCALE GENOMIC DNA]</scope>
    <source>
        <strain evidence="2 3">KIGAM108</strain>
    </source>
</reference>
<comment type="caution">
    <text evidence="2">The sequence shown here is derived from an EMBL/GenBank/DDBJ whole genome shotgun (WGS) entry which is preliminary data.</text>
</comment>
<feature type="region of interest" description="Disordered" evidence="1">
    <location>
        <begin position="92"/>
        <end position="124"/>
    </location>
</feature>
<evidence type="ECO:0000313" key="3">
    <source>
        <dbReference type="Proteomes" id="UP000322791"/>
    </source>
</evidence>
<feature type="compositionally biased region" description="Basic residues" evidence="1">
    <location>
        <begin position="8"/>
        <end position="19"/>
    </location>
</feature>
<keyword evidence="3" id="KW-1185">Reference proteome</keyword>
<evidence type="ECO:0000313" key="2">
    <source>
        <dbReference type="EMBL" id="TYZ09325.1"/>
    </source>
</evidence>
<gene>
    <name evidence="2" type="ORF">FY528_11310</name>
</gene>
<dbReference type="AlphaFoldDB" id="A0A5D6V297"/>
<organism evidence="2 3">
    <name type="scientific">Hymenobacter lutimineralis</name>
    <dbReference type="NCBI Taxonomy" id="2606448"/>
    <lineage>
        <taxon>Bacteria</taxon>
        <taxon>Pseudomonadati</taxon>
        <taxon>Bacteroidota</taxon>
        <taxon>Cytophagia</taxon>
        <taxon>Cytophagales</taxon>
        <taxon>Hymenobacteraceae</taxon>
        <taxon>Hymenobacter</taxon>
    </lineage>
</organism>
<protein>
    <submittedName>
        <fullName evidence="2">Uncharacterized protein</fullName>
    </submittedName>
</protein>
<evidence type="ECO:0000256" key="1">
    <source>
        <dbReference type="SAM" id="MobiDB-lite"/>
    </source>
</evidence>
<dbReference type="Proteomes" id="UP000322791">
    <property type="component" value="Unassembled WGS sequence"/>
</dbReference>